<dbReference type="RefSeq" id="WP_246057511.1">
    <property type="nucleotide sequence ID" value="NZ_BAABAN010000017.1"/>
</dbReference>
<organism evidence="2 3">
    <name type="scientific">Enteractinococcus coprophilus</name>
    <dbReference type="NCBI Taxonomy" id="1027633"/>
    <lineage>
        <taxon>Bacteria</taxon>
        <taxon>Bacillati</taxon>
        <taxon>Actinomycetota</taxon>
        <taxon>Actinomycetes</taxon>
        <taxon>Micrococcales</taxon>
        <taxon>Micrococcaceae</taxon>
    </lineage>
</organism>
<evidence type="ECO:0000313" key="3">
    <source>
        <dbReference type="Proteomes" id="UP000319746"/>
    </source>
</evidence>
<keyword evidence="1" id="KW-0472">Membrane</keyword>
<gene>
    <name evidence="2" type="ORF">FB556_2649</name>
</gene>
<dbReference type="InterPro" id="IPR059228">
    <property type="entry name" value="Integral_mb_put"/>
</dbReference>
<dbReference type="Proteomes" id="UP000319746">
    <property type="component" value="Unassembled WGS sequence"/>
</dbReference>
<keyword evidence="1" id="KW-1133">Transmembrane helix</keyword>
<evidence type="ECO:0000256" key="1">
    <source>
        <dbReference type="SAM" id="Phobius"/>
    </source>
</evidence>
<dbReference type="EMBL" id="VFOU01000005">
    <property type="protein sequence ID" value="TQL65455.1"/>
    <property type="molecule type" value="Genomic_DNA"/>
</dbReference>
<protein>
    <submittedName>
        <fullName evidence="2">Uncharacterized protein</fullName>
    </submittedName>
</protein>
<comment type="caution">
    <text evidence="2">The sequence shown here is derived from an EMBL/GenBank/DDBJ whole genome shotgun (WGS) entry which is preliminary data.</text>
</comment>
<dbReference type="NCBIfam" id="NF038396">
    <property type="entry name" value="NF038396 family protein"/>
    <property type="match status" value="1"/>
</dbReference>
<keyword evidence="1" id="KW-0812">Transmembrane</keyword>
<reference evidence="2 3" key="1">
    <citation type="submission" date="2019-06" db="EMBL/GenBank/DDBJ databases">
        <title>Sequencing the genomes of 1000 actinobacteria strains.</title>
        <authorList>
            <person name="Klenk H.-P."/>
        </authorList>
    </citation>
    <scope>NUCLEOTIDE SEQUENCE [LARGE SCALE GENOMIC DNA]</scope>
    <source>
        <strain evidence="2 3">DSM 24083</strain>
    </source>
</reference>
<keyword evidence="3" id="KW-1185">Reference proteome</keyword>
<feature type="transmembrane region" description="Helical" evidence="1">
    <location>
        <begin position="46"/>
        <end position="67"/>
    </location>
</feature>
<evidence type="ECO:0000313" key="2">
    <source>
        <dbReference type="EMBL" id="TQL65455.1"/>
    </source>
</evidence>
<accession>A0A542ZYM2</accession>
<proteinExistence type="predicted"/>
<dbReference type="AlphaFoldDB" id="A0A542ZYM2"/>
<sequence length="80" mass="8511">MTKTTNTAPVTQRQMVLAFLGLVAGPLLALVCAGMGLYLVLTGKTIAGIIFLLVLTQAFIGVGLWAYNARKKYALAQNVK</sequence>
<feature type="transmembrane region" description="Helical" evidence="1">
    <location>
        <begin position="16"/>
        <end position="40"/>
    </location>
</feature>
<name>A0A542ZYM2_9MICC</name>